<gene>
    <name evidence="2" type="ORF">BST25_06020</name>
</gene>
<dbReference type="Proteomes" id="UP000192566">
    <property type="component" value="Unassembled WGS sequence"/>
</dbReference>
<sequence>MSWLLTQLMFSDVDGPATPPTQLELYDTLRTKFVEAQRFIEADEQFAEFIGEPPSLENYVARVAIEDGSPRKWAGLFVGYGSLLLEDGDPPLDAERREGIVWWLGKIWAMFLFTRNIEELVWRGYQNFGADALSDALTAWDESDKGESEEHWQTFLQERPHLIGLIFPGPVAIHQGKAYLGGKTVDNTGGKIVDFLLENSIGGDAALLEIKRPASKLLAATPYRNDIYAPTSELVGSVSQILNYRDTVVAEKSHLSLPLEVFVPSCVVLIGNYAIELDSPEKRRSFELYRSSLNGVSIVTYDELFIRLRKTLDVLRGE</sequence>
<name>A0A1X0DRU7_MYCHE</name>
<dbReference type="AlphaFoldDB" id="A0A1X0DRU7"/>
<reference evidence="2 3" key="1">
    <citation type="submission" date="2017-02" db="EMBL/GenBank/DDBJ databases">
        <title>The new phylogeny of genus Mycobacterium.</title>
        <authorList>
            <person name="Tortoli E."/>
            <person name="Trovato A."/>
            <person name="Cirillo D.M."/>
        </authorList>
    </citation>
    <scope>NUCLEOTIDE SEQUENCE [LARGE SCALE GENOMIC DNA]</scope>
    <source>
        <strain evidence="2 3">DSM 44471</strain>
    </source>
</reference>
<protein>
    <recommendedName>
        <fullName evidence="1">Shedu protein SduA C-terminal domain-containing protein</fullName>
    </recommendedName>
</protein>
<accession>A0A1X0DRU7</accession>
<dbReference type="InterPro" id="IPR025359">
    <property type="entry name" value="SduA_C"/>
</dbReference>
<evidence type="ECO:0000313" key="3">
    <source>
        <dbReference type="Proteomes" id="UP000192566"/>
    </source>
</evidence>
<organism evidence="2 3">
    <name type="scientific">Mycobacterium heidelbergense</name>
    <dbReference type="NCBI Taxonomy" id="53376"/>
    <lineage>
        <taxon>Bacteria</taxon>
        <taxon>Bacillati</taxon>
        <taxon>Actinomycetota</taxon>
        <taxon>Actinomycetes</taxon>
        <taxon>Mycobacteriales</taxon>
        <taxon>Mycobacteriaceae</taxon>
        <taxon>Mycobacterium</taxon>
        <taxon>Mycobacterium simiae complex</taxon>
    </lineage>
</organism>
<comment type="caution">
    <text evidence="2">The sequence shown here is derived from an EMBL/GenBank/DDBJ whole genome shotgun (WGS) entry which is preliminary data.</text>
</comment>
<feature type="domain" description="Shedu protein SduA C-terminal" evidence="1">
    <location>
        <begin position="147"/>
        <end position="304"/>
    </location>
</feature>
<dbReference type="Pfam" id="PF14082">
    <property type="entry name" value="SduA_C"/>
    <property type="match status" value="1"/>
</dbReference>
<proteinExistence type="predicted"/>
<evidence type="ECO:0000313" key="2">
    <source>
        <dbReference type="EMBL" id="ORA75047.1"/>
    </source>
</evidence>
<dbReference type="EMBL" id="MVHR01000006">
    <property type="protein sequence ID" value="ORA75047.1"/>
    <property type="molecule type" value="Genomic_DNA"/>
</dbReference>
<keyword evidence="3" id="KW-1185">Reference proteome</keyword>
<evidence type="ECO:0000259" key="1">
    <source>
        <dbReference type="Pfam" id="PF14082"/>
    </source>
</evidence>